<dbReference type="SUPFAM" id="SSF51261">
    <property type="entry name" value="Duplicated hybrid motif"/>
    <property type="match status" value="1"/>
</dbReference>
<evidence type="ECO:0000256" key="5">
    <source>
        <dbReference type="ARBA" id="ARBA00022683"/>
    </source>
</evidence>
<dbReference type="Pfam" id="PF00358">
    <property type="entry name" value="PTS_EIIA_1"/>
    <property type="match status" value="1"/>
</dbReference>
<comment type="caution">
    <text evidence="8">The sequence shown here is derived from an EMBL/GenBank/DDBJ whole genome shotgun (WGS) entry which is preliminary data.</text>
</comment>
<evidence type="ECO:0000313" key="8">
    <source>
        <dbReference type="EMBL" id="GCD11117.1"/>
    </source>
</evidence>
<dbReference type="EMBL" id="BHYK01000015">
    <property type="protein sequence ID" value="GCD11117.1"/>
    <property type="molecule type" value="Genomic_DNA"/>
</dbReference>
<organism evidence="8 9">
    <name type="scientific">Clostridium tagluense</name>
    <dbReference type="NCBI Taxonomy" id="360422"/>
    <lineage>
        <taxon>Bacteria</taxon>
        <taxon>Bacillati</taxon>
        <taxon>Bacillota</taxon>
        <taxon>Clostridia</taxon>
        <taxon>Eubacteriales</taxon>
        <taxon>Clostridiaceae</taxon>
        <taxon>Clostridium</taxon>
    </lineage>
</organism>
<keyword evidence="5" id="KW-0598">Phosphotransferase system</keyword>
<evidence type="ECO:0000256" key="6">
    <source>
        <dbReference type="ARBA" id="ARBA00022777"/>
    </source>
</evidence>
<evidence type="ECO:0000256" key="4">
    <source>
        <dbReference type="ARBA" id="ARBA00022679"/>
    </source>
</evidence>
<dbReference type="GO" id="GO:0009401">
    <property type="term" value="P:phosphoenolpyruvate-dependent sugar phosphotransferase system"/>
    <property type="evidence" value="ECO:0007669"/>
    <property type="project" value="UniProtKB-KW"/>
</dbReference>
<evidence type="ECO:0000256" key="2">
    <source>
        <dbReference type="ARBA" id="ARBA00022448"/>
    </source>
</evidence>
<proteinExistence type="predicted"/>
<dbReference type="PROSITE" id="PS51093">
    <property type="entry name" value="PTS_EIIA_TYPE_1"/>
    <property type="match status" value="1"/>
</dbReference>
<dbReference type="InterPro" id="IPR050890">
    <property type="entry name" value="PTS_EIIA_component"/>
</dbReference>
<evidence type="ECO:0000256" key="1">
    <source>
        <dbReference type="ARBA" id="ARBA00004496"/>
    </source>
</evidence>
<dbReference type="InterPro" id="IPR011055">
    <property type="entry name" value="Dup_hybrid_motif"/>
</dbReference>
<evidence type="ECO:0000259" key="7">
    <source>
        <dbReference type="PROSITE" id="PS51093"/>
    </source>
</evidence>
<dbReference type="RefSeq" id="WP_233439786.1">
    <property type="nucleotide sequence ID" value="NZ_BHYK01000015.1"/>
</dbReference>
<feature type="domain" description="PTS EIIA type-1" evidence="7">
    <location>
        <begin position="44"/>
        <end position="148"/>
    </location>
</feature>
<dbReference type="GO" id="GO:0005737">
    <property type="term" value="C:cytoplasm"/>
    <property type="evidence" value="ECO:0007669"/>
    <property type="project" value="UniProtKB-SubCell"/>
</dbReference>
<dbReference type="PANTHER" id="PTHR45008">
    <property type="entry name" value="PTS SYSTEM GLUCOSE-SPECIFIC EIIA COMPONENT"/>
    <property type="match status" value="1"/>
</dbReference>
<dbReference type="Proteomes" id="UP000287872">
    <property type="component" value="Unassembled WGS sequence"/>
</dbReference>
<accession>A0A401UNM1</accession>
<dbReference type="AlphaFoldDB" id="A0A401UNM1"/>
<keyword evidence="2" id="KW-0813">Transport</keyword>
<dbReference type="PANTHER" id="PTHR45008:SF1">
    <property type="entry name" value="PTS SYSTEM GLUCOSE-SPECIFIC EIIA COMPONENT"/>
    <property type="match status" value="1"/>
</dbReference>
<evidence type="ECO:0000256" key="3">
    <source>
        <dbReference type="ARBA" id="ARBA00022597"/>
    </source>
</evidence>
<comment type="subcellular location">
    <subcellularLocation>
        <location evidence="1">Cytoplasm</location>
    </subcellularLocation>
</comment>
<keyword evidence="6" id="KW-0418">Kinase</keyword>
<keyword evidence="4" id="KW-0808">Transferase</keyword>
<evidence type="ECO:0000313" key="9">
    <source>
        <dbReference type="Proteomes" id="UP000287872"/>
    </source>
</evidence>
<dbReference type="GO" id="GO:0016301">
    <property type="term" value="F:kinase activity"/>
    <property type="evidence" value="ECO:0007669"/>
    <property type="project" value="UniProtKB-KW"/>
</dbReference>
<dbReference type="PROSITE" id="PS00371">
    <property type="entry name" value="PTS_EIIA_TYPE_1_HIS"/>
    <property type="match status" value="1"/>
</dbReference>
<gene>
    <name evidence="8" type="primary">crr</name>
    <name evidence="8" type="ORF">Ctaglu_27400</name>
</gene>
<protein>
    <submittedName>
        <fullName evidence="8">PTS system glucose-specific EIIA component</fullName>
    </submittedName>
</protein>
<keyword evidence="9" id="KW-1185">Reference proteome</keyword>
<dbReference type="Gene3D" id="2.70.70.10">
    <property type="entry name" value="Glucose Permease (Domain IIA)"/>
    <property type="match status" value="1"/>
</dbReference>
<keyword evidence="3" id="KW-0762">Sugar transport</keyword>
<name>A0A401UNM1_9CLOT</name>
<reference evidence="8 9" key="1">
    <citation type="submission" date="2018-11" db="EMBL/GenBank/DDBJ databases">
        <title>Genome sequencing and assembly of Clostridium tagluense strain A121.</title>
        <authorList>
            <person name="Murakami T."/>
            <person name="Segawa T."/>
            <person name="Shcherbakova V.A."/>
            <person name="Mori H."/>
            <person name="Yoshimura Y."/>
        </authorList>
    </citation>
    <scope>NUCLEOTIDE SEQUENCE [LARGE SCALE GENOMIC DNA]</scope>
    <source>
        <strain evidence="8 9">A121</strain>
    </source>
</reference>
<sequence length="175" mass="19456">MLSTLEKARMIKMFGFFKKNKEENSIIIKSPVVGRCFDISEIPDEVFSTKMLGNGIGFESTEGILYAPVDGEILQVFPTKHAMVLKSKDGIEILLHIGIDTVEMKGEGFEAFVSKGQQVKVGDKLLTFNNDLIKAKAKSNLSVLVITDNEIMESVEFKLGTVDKNNEVIIIKLKK</sequence>
<dbReference type="InterPro" id="IPR001127">
    <property type="entry name" value="PTS_EIIA_1_perm"/>
</dbReference>
<dbReference type="NCBIfam" id="TIGR00830">
    <property type="entry name" value="PTBA"/>
    <property type="match status" value="1"/>
</dbReference>
<dbReference type="FunFam" id="2.70.70.10:FF:000001">
    <property type="entry name" value="PTS system glucose-specific IIA component"/>
    <property type="match status" value="1"/>
</dbReference>